<sequence length="408" mass="44627">MPFMFSPGNMPNHPVLVSGAVIIAAVAVGAAIAVYESPQARQFAEDVRRRIAVALHSLGDEINPNSRQPRFNRPEDADGFMQSASEVGVDADEDSRRKQREELMYWNAVRMERMEKEQRMDEKRPAGNPSRKPSFEDFLQEDPNAEKGTFVYNTGTDLNGQAEEGLTHRRGVRGLNRSTIYANPFADEHGIDSEEQQAMDRSLMSPGDGEQYESDSEGLYSCHEGRTRSRSRQSTSTLSPAEPIAHEDAETLVDLSEPFNPDPPVSVPTLENLETEPTYTARAQDNENPFASIHAWADHSDNATGFYSPLPVTPHERPSTPTATQSAPVTPPSPTISDPDYSSLESLDGDGMITPTDSASLAGSGEEVWHPRSGATSDADVMSVDDGIVTPDSWSEIGSLASEDEVHH</sequence>
<evidence type="ECO:0000313" key="3">
    <source>
        <dbReference type="Proteomes" id="UP000297777"/>
    </source>
</evidence>
<proteinExistence type="predicted"/>
<evidence type="ECO:0000313" key="2">
    <source>
        <dbReference type="EMBL" id="TGO15690.1"/>
    </source>
</evidence>
<evidence type="ECO:0000256" key="1">
    <source>
        <dbReference type="SAM" id="MobiDB-lite"/>
    </source>
</evidence>
<dbReference type="Proteomes" id="UP000297777">
    <property type="component" value="Unassembled WGS sequence"/>
</dbReference>
<comment type="caution">
    <text evidence="2">The sequence shown here is derived from an EMBL/GenBank/DDBJ whole genome shotgun (WGS) entry which is preliminary data.</text>
</comment>
<dbReference type="OrthoDB" id="3926760at2759"/>
<feature type="compositionally biased region" description="Basic and acidic residues" evidence="1">
    <location>
        <begin position="116"/>
        <end position="125"/>
    </location>
</feature>
<keyword evidence="3" id="KW-1185">Reference proteome</keyword>
<dbReference type="AlphaFoldDB" id="A0A4Z1EW25"/>
<gene>
    <name evidence="2" type="ORF">BTUL_0037g00420</name>
</gene>
<reference evidence="2 3" key="1">
    <citation type="submission" date="2017-12" db="EMBL/GenBank/DDBJ databases">
        <title>Comparative genomics of Botrytis spp.</title>
        <authorList>
            <person name="Valero-Jimenez C.A."/>
            <person name="Tapia P."/>
            <person name="Veloso J."/>
            <person name="Silva-Moreno E."/>
            <person name="Staats M."/>
            <person name="Valdes J.H."/>
            <person name="Van Kan J.A.L."/>
        </authorList>
    </citation>
    <scope>NUCLEOTIDE SEQUENCE [LARGE SCALE GENOMIC DNA]</scope>
    <source>
        <strain evidence="2 3">Bt9001</strain>
    </source>
</reference>
<feature type="region of interest" description="Disordered" evidence="1">
    <location>
        <begin position="116"/>
        <end position="138"/>
    </location>
</feature>
<protein>
    <submittedName>
        <fullName evidence="2">Uncharacterized protein</fullName>
    </submittedName>
</protein>
<feature type="region of interest" description="Disordered" evidence="1">
    <location>
        <begin position="308"/>
        <end position="408"/>
    </location>
</feature>
<accession>A0A4Z1EW25</accession>
<feature type="region of interest" description="Disordered" evidence="1">
    <location>
        <begin position="200"/>
        <end position="244"/>
    </location>
</feature>
<organism evidence="2 3">
    <name type="scientific">Botrytis tulipae</name>
    <dbReference type="NCBI Taxonomy" id="87230"/>
    <lineage>
        <taxon>Eukaryota</taxon>
        <taxon>Fungi</taxon>
        <taxon>Dikarya</taxon>
        <taxon>Ascomycota</taxon>
        <taxon>Pezizomycotina</taxon>
        <taxon>Leotiomycetes</taxon>
        <taxon>Helotiales</taxon>
        <taxon>Sclerotiniaceae</taxon>
        <taxon>Botrytis</taxon>
    </lineage>
</organism>
<feature type="compositionally biased region" description="Polar residues" evidence="1">
    <location>
        <begin position="319"/>
        <end position="328"/>
    </location>
</feature>
<dbReference type="EMBL" id="PQXH01000037">
    <property type="protein sequence ID" value="TGO15690.1"/>
    <property type="molecule type" value="Genomic_DNA"/>
</dbReference>
<name>A0A4Z1EW25_9HELO</name>